<dbReference type="EMBL" id="VIEB01000532">
    <property type="protein sequence ID" value="TQD87585.1"/>
    <property type="molecule type" value="Genomic_DNA"/>
</dbReference>
<feature type="compositionally biased region" description="Low complexity" evidence="1">
    <location>
        <begin position="26"/>
        <end position="37"/>
    </location>
</feature>
<reference evidence="2 3" key="1">
    <citation type="journal article" date="2019" name="G3 (Bethesda)">
        <title>Sequencing of a Wild Apple (Malus baccata) Genome Unravels the Differences Between Cultivated and Wild Apple Species Regarding Disease Resistance and Cold Tolerance.</title>
        <authorList>
            <person name="Chen X."/>
        </authorList>
    </citation>
    <scope>NUCLEOTIDE SEQUENCE [LARGE SCALE GENOMIC DNA]</scope>
    <source>
        <strain evidence="3">cv. Shandingzi</strain>
        <tissue evidence="2">Leaves</tissue>
    </source>
</reference>
<organism evidence="2 3">
    <name type="scientific">Malus baccata</name>
    <name type="common">Siberian crab apple</name>
    <name type="synonym">Pyrus baccata</name>
    <dbReference type="NCBI Taxonomy" id="106549"/>
    <lineage>
        <taxon>Eukaryota</taxon>
        <taxon>Viridiplantae</taxon>
        <taxon>Streptophyta</taxon>
        <taxon>Embryophyta</taxon>
        <taxon>Tracheophyta</taxon>
        <taxon>Spermatophyta</taxon>
        <taxon>Magnoliopsida</taxon>
        <taxon>eudicotyledons</taxon>
        <taxon>Gunneridae</taxon>
        <taxon>Pentapetalae</taxon>
        <taxon>rosids</taxon>
        <taxon>fabids</taxon>
        <taxon>Rosales</taxon>
        <taxon>Rosaceae</taxon>
        <taxon>Amygdaloideae</taxon>
        <taxon>Maleae</taxon>
        <taxon>Malus</taxon>
    </lineage>
</organism>
<dbReference type="Proteomes" id="UP000315295">
    <property type="component" value="Unassembled WGS sequence"/>
</dbReference>
<evidence type="ECO:0000313" key="2">
    <source>
        <dbReference type="EMBL" id="TQD87585.1"/>
    </source>
</evidence>
<proteinExistence type="predicted"/>
<sequence>MNPPSFVLEPSLRSPKLIPQRPMALSPTSYHTATSSSHSSVVATKMTIIYATKEKDKDAEGFGSGTRTKNAFVEDAIVVGSPVGSDDSSQSKEL</sequence>
<gene>
    <name evidence="2" type="ORF">C1H46_026884</name>
</gene>
<evidence type="ECO:0000313" key="3">
    <source>
        <dbReference type="Proteomes" id="UP000315295"/>
    </source>
</evidence>
<comment type="caution">
    <text evidence="2">The sequence shown here is derived from an EMBL/GenBank/DDBJ whole genome shotgun (WGS) entry which is preliminary data.</text>
</comment>
<keyword evidence="3" id="KW-1185">Reference proteome</keyword>
<evidence type="ECO:0000256" key="1">
    <source>
        <dbReference type="SAM" id="MobiDB-lite"/>
    </source>
</evidence>
<protein>
    <submittedName>
        <fullName evidence="2">Uncharacterized protein</fullName>
    </submittedName>
</protein>
<dbReference type="AlphaFoldDB" id="A0A540LM68"/>
<name>A0A540LM68_MALBA</name>
<feature type="region of interest" description="Disordered" evidence="1">
    <location>
        <begin position="1"/>
        <end position="37"/>
    </location>
</feature>
<accession>A0A540LM68</accession>